<evidence type="ECO:0000259" key="2">
    <source>
        <dbReference type="PROSITE" id="PS50965"/>
    </source>
</evidence>
<keyword evidence="3" id="KW-0723">Serine/threonine-protein kinase</keyword>
<dbReference type="InterPro" id="IPR000719">
    <property type="entry name" value="Prot_kinase_dom"/>
</dbReference>
<dbReference type="PROSITE" id="PS50965">
    <property type="entry name" value="NERD"/>
    <property type="match status" value="1"/>
</dbReference>
<dbReference type="InterPro" id="IPR011009">
    <property type="entry name" value="Kinase-like_dom_sf"/>
</dbReference>
<protein>
    <submittedName>
        <fullName evidence="3">Serine/threonine protein kinase</fullName>
    </submittedName>
</protein>
<keyword evidence="3" id="KW-0418">Kinase</keyword>
<dbReference type="RefSeq" id="WP_183357094.1">
    <property type="nucleotide sequence ID" value="NZ_BAABKR010000005.1"/>
</dbReference>
<accession>A0A7W5TNJ0</accession>
<organism evidence="3 4">
    <name type="scientific">Garicola koreensis</name>
    <dbReference type="NCBI Taxonomy" id="1262554"/>
    <lineage>
        <taxon>Bacteria</taxon>
        <taxon>Bacillati</taxon>
        <taxon>Actinomycetota</taxon>
        <taxon>Actinomycetes</taxon>
        <taxon>Micrococcales</taxon>
        <taxon>Micrococcaceae</taxon>
        <taxon>Garicola</taxon>
    </lineage>
</organism>
<feature type="domain" description="Protein kinase" evidence="1">
    <location>
        <begin position="522"/>
        <end position="780"/>
    </location>
</feature>
<evidence type="ECO:0000313" key="3">
    <source>
        <dbReference type="EMBL" id="MBB3666671.1"/>
    </source>
</evidence>
<dbReference type="Gene3D" id="1.10.510.10">
    <property type="entry name" value="Transferase(Phosphotransferase) domain 1"/>
    <property type="match status" value="2"/>
</dbReference>
<gene>
    <name evidence="3" type="ORF">FHX47_000264</name>
</gene>
<name>A0A7W5TNJ0_9MICC</name>
<dbReference type="EMBL" id="JACIBT010000001">
    <property type="protein sequence ID" value="MBB3666671.1"/>
    <property type="molecule type" value="Genomic_DNA"/>
</dbReference>
<dbReference type="InterPro" id="IPR049832">
    <property type="entry name" value="BREX_PglW"/>
</dbReference>
<evidence type="ECO:0000313" key="4">
    <source>
        <dbReference type="Proteomes" id="UP000547528"/>
    </source>
</evidence>
<feature type="domain" description="Protein kinase" evidence="1">
    <location>
        <begin position="206"/>
        <end position="496"/>
    </location>
</feature>
<reference evidence="3 4" key="1">
    <citation type="submission" date="2020-08" db="EMBL/GenBank/DDBJ databases">
        <title>Sequencing the genomes of 1000 actinobacteria strains.</title>
        <authorList>
            <person name="Klenk H.-P."/>
        </authorList>
    </citation>
    <scope>NUCLEOTIDE SEQUENCE [LARGE SCALE GENOMIC DNA]</scope>
    <source>
        <strain evidence="3 4">DSM 28238</strain>
    </source>
</reference>
<evidence type="ECO:0000259" key="1">
    <source>
        <dbReference type="PROSITE" id="PS50011"/>
    </source>
</evidence>
<dbReference type="NCBIfam" id="NF033442">
    <property type="entry name" value="BREX_PglW"/>
    <property type="match status" value="1"/>
</dbReference>
<comment type="caution">
    <text evidence="3">The sequence shown here is derived from an EMBL/GenBank/DDBJ whole genome shotgun (WGS) entry which is preliminary data.</text>
</comment>
<dbReference type="Pfam" id="PF08378">
    <property type="entry name" value="NERD"/>
    <property type="match status" value="1"/>
</dbReference>
<keyword evidence="4" id="KW-1185">Reference proteome</keyword>
<dbReference type="PROSITE" id="PS50011">
    <property type="entry name" value="PROTEIN_KINASE_DOM"/>
    <property type="match status" value="2"/>
</dbReference>
<dbReference type="PANTHER" id="PTHR24347">
    <property type="entry name" value="SERINE/THREONINE-PROTEIN KINASE"/>
    <property type="match status" value="1"/>
</dbReference>
<proteinExistence type="predicted"/>
<dbReference type="GO" id="GO:0005524">
    <property type="term" value="F:ATP binding"/>
    <property type="evidence" value="ECO:0007669"/>
    <property type="project" value="InterPro"/>
</dbReference>
<sequence>MRQNSERWHVVSESEFVHEREGLGHVRDLLPDRGPFHAWSNFEFRDHQGRWAEVDLLVLGEGRLHLVELKHYQGPISGNAYRWQRGQRSEDSPLLVARRKAQRLASVLKDAARRIGMDPSAVPFVQESIFLHADNTQCLLTESDKTDLFGLDGYEDASNLPSIADRLLEPDRRRHDRPGLTEDAFLEVVEAAGFAVRREREVGSWRIIGAPLNEGDGWQDWPAEHRVAREQRARIRFFLVADGSSAAQVEARRQLVSREFSLTSRLRHDGVLSPRDLVDHELGAGLVFPYDPDGQRLDLWLADRAPDLSHADQVDLVRQLAEALQYAHSNGIVHRGLNPMAITVHGSQRDGSQLKVGNWQVAGAVDDATNSILETQGTATRVFGLLDRDRSDRGERFADSFVAPEGQWSPHAHRVKLDVFALGAVAYLLVSNQVPATSAVDLKERLARDGGLDLAADLPEAPAPLRELIRDATRPQVSQRLRDVPAFLEGLSHVERALSAGETNVDVDPLDAAPGTFLGDRFELVRRLGSGSTAVGLLVIDHQANEAQRVLKVAVDDAAGQRIYDEAEVLSALRGKKHPRLVRLVEKSPLEVGGRTALLLASAGEKTLGDELRDRRRLSLDLLDRWGTDLLEALVGLDEAGVDHRDIKPANLGVREQRSDRAKHLVLFDFSLARASAATVKAGTPPYLDPFLGTGSRSHWDSAAERYAVAVTLFEMATGNTPVYGDGQSDPGSIREPATIEAAAFDPTAADGLVAFFTRALDRDAKQRFGTAAEMLAAWRSALSATTTTTPDDADELAQQATPGTSLSQSGLTPRALSALEPFRLETVGDLAALDTGKLSRFSGIVDATKREIRTRAKQWRERFGDSLPVAGADEDQETVRPDDPLVAPVATAKLLVESAGSERAAARRTGAEVLLGLSGRAPAFGTLGELAGPLELGGSPQVSQLLAAIRDGWTANATATSILDDIADQVLVTLDGLDGAAWAETVVNSMAPAEAVERDRRVIAGLVRAALDRTDDKAKGADEESPIARRRRRSDSRLILAVRPSLAAVAGPLGEVADQLVTEARDVGDAVLSRGRAAAVLRAHWTGDLLNLDDVRLVRLAARMSDSAAASTSGELYSREMPSADAVRLALGATIPSQEFTVADVHKIVQVRFPGVADLPRRPDLDDVLRQAGTGLEWTGNGYAVPSSHSDTTFVTKTHHTTIPVGRADGKQPERLVRELRESVGARSFLAIGIPARQVERTTSDLLSTYGGVQVNVTDLLLGGLRSQAEEKSVPWDAVLAADAAESGTRAADGLAALVRQSISTIETAIAEAMESASEATQPVVVTDAAPLARYGHLRVIARLADVAQHRSNAVWLIVPQGPEPGAHLDGTPIPLSYSSQFLNLDNRVAVPAAAEGETQ</sequence>
<dbReference type="InterPro" id="IPR011528">
    <property type="entry name" value="NERD"/>
</dbReference>
<dbReference type="Pfam" id="PF00069">
    <property type="entry name" value="Pkinase"/>
    <property type="match status" value="2"/>
</dbReference>
<dbReference type="SUPFAM" id="SSF56112">
    <property type="entry name" value="Protein kinase-like (PK-like)"/>
    <property type="match status" value="2"/>
</dbReference>
<keyword evidence="3" id="KW-0808">Transferase</keyword>
<feature type="domain" description="NERD" evidence="2">
    <location>
        <begin position="14"/>
        <end position="127"/>
    </location>
</feature>
<dbReference type="SMART" id="SM00220">
    <property type="entry name" value="S_TKc"/>
    <property type="match status" value="1"/>
</dbReference>
<dbReference type="GO" id="GO:0004674">
    <property type="term" value="F:protein serine/threonine kinase activity"/>
    <property type="evidence" value="ECO:0007669"/>
    <property type="project" value="UniProtKB-KW"/>
</dbReference>
<dbReference type="Proteomes" id="UP000547528">
    <property type="component" value="Unassembled WGS sequence"/>
</dbReference>